<name>A0A5P5X535_VIBPH</name>
<proteinExistence type="predicted"/>
<gene>
    <name evidence="2" type="primary">wbsW</name>
</gene>
<reference evidence="2" key="1">
    <citation type="journal article" date="2019" name="Int. J. Food Microbiol.">
        <title>Developing a novel molecular serotyping system based on capsular polysaccharide synthesis gene clusters of Vibrio parahaemolyticus.</title>
        <authorList>
            <person name="Pang Y."/>
            <person name="Guo X."/>
            <person name="Tian X."/>
            <person name="Liu F."/>
            <person name="Wang L."/>
            <person name="Wu J."/>
            <person name="Zhang S."/>
            <person name="Li S."/>
            <person name="Liu B."/>
        </authorList>
    </citation>
    <scope>NUCLEOTIDE SEQUENCE</scope>
    <source>
        <strain evidence="1">G2884</strain>
        <strain evidence="2">G3558</strain>
    </source>
</reference>
<organism evidence="2">
    <name type="scientific">Vibrio parahaemolyticus</name>
    <dbReference type="NCBI Taxonomy" id="670"/>
    <lineage>
        <taxon>Bacteria</taxon>
        <taxon>Pseudomonadati</taxon>
        <taxon>Pseudomonadota</taxon>
        <taxon>Gammaproteobacteria</taxon>
        <taxon>Vibrionales</taxon>
        <taxon>Vibrionaceae</taxon>
        <taxon>Vibrio</taxon>
    </lineage>
</organism>
<sequence length="278" mass="32988">MRGVMRLDIIVVLYNKEFQSSNTLLSLISQENIPSSIDINLFLYDNSERSMINKEDLDLLNELFNVKYISDGNNRTLNEIYTHHFKHKFKDDSVHYFLILDDDSLLSKTYLINWYESYFSSVIIKKRLPVFIPQVIVNEVQYSPFKMCRFLSFKFDGIASKAFKDVGAINSGLFIPNVGEINNFNYPDYLKFYGTDMVFFDYLNKINYDLIVMDDNVIVHDLSFDKNKSEDEYISRLLIVVEFWKLYYTGFFDSFLLKLYLKVLSLRLSLRYRKKIIL</sequence>
<evidence type="ECO:0000313" key="2">
    <source>
        <dbReference type="EMBL" id="QFF90352.1"/>
    </source>
</evidence>
<dbReference type="EMBL" id="MK473642">
    <property type="protein sequence ID" value="QFF90337.1"/>
    <property type="molecule type" value="Genomic_DNA"/>
</dbReference>
<dbReference type="EMBL" id="MK473643">
    <property type="protein sequence ID" value="QFF90352.1"/>
    <property type="molecule type" value="Genomic_DNA"/>
</dbReference>
<accession>A0A5P5X535</accession>
<evidence type="ECO:0000313" key="1">
    <source>
        <dbReference type="EMBL" id="QFF90337.1"/>
    </source>
</evidence>
<dbReference type="AlphaFoldDB" id="A0A5P5X535"/>
<protein>
    <submittedName>
        <fullName evidence="2">WbsW</fullName>
    </submittedName>
</protein>